<proteinExistence type="predicted"/>
<evidence type="ECO:0000313" key="2">
    <source>
        <dbReference type="Proteomes" id="UP000724584"/>
    </source>
</evidence>
<accession>A0ACB7P9Z4</accession>
<organism evidence="1 2">
    <name type="scientific">Chaetomium tenue</name>
    <dbReference type="NCBI Taxonomy" id="1854479"/>
    <lineage>
        <taxon>Eukaryota</taxon>
        <taxon>Fungi</taxon>
        <taxon>Dikarya</taxon>
        <taxon>Ascomycota</taxon>
        <taxon>Pezizomycotina</taxon>
        <taxon>Sordariomycetes</taxon>
        <taxon>Sordariomycetidae</taxon>
        <taxon>Sordariales</taxon>
        <taxon>Chaetomiaceae</taxon>
        <taxon>Chaetomium</taxon>
    </lineage>
</organism>
<gene>
    <name evidence="1" type="ORF">F5144DRAFT_570817</name>
</gene>
<comment type="caution">
    <text evidence="1">The sequence shown here is derived from an EMBL/GenBank/DDBJ whole genome shotgun (WGS) entry which is preliminary data.</text>
</comment>
<protein>
    <submittedName>
        <fullName evidence="1">Uncharacterized protein</fullName>
    </submittedName>
</protein>
<sequence>MHDLKSFFWVLFWICVHFDRPKKDRVVPRFDKQNYVNSDERTEDVAGSKLIVVRSEEMFLKTADNYFTQYYHPLVPLMNSLRKVVFPGNTAWEREDERLYSRMGEILRRNWRS</sequence>
<dbReference type="Proteomes" id="UP000724584">
    <property type="component" value="Unassembled WGS sequence"/>
</dbReference>
<dbReference type="EMBL" id="JAGIZQ010000004">
    <property type="protein sequence ID" value="KAH6631374.1"/>
    <property type="molecule type" value="Genomic_DNA"/>
</dbReference>
<evidence type="ECO:0000313" key="1">
    <source>
        <dbReference type="EMBL" id="KAH6631374.1"/>
    </source>
</evidence>
<keyword evidence="2" id="KW-1185">Reference proteome</keyword>
<name>A0ACB7P9Z4_9PEZI</name>
<reference evidence="1 2" key="1">
    <citation type="journal article" date="2021" name="Nat. Commun.">
        <title>Genetic determinants of endophytism in the Arabidopsis root mycobiome.</title>
        <authorList>
            <person name="Mesny F."/>
            <person name="Miyauchi S."/>
            <person name="Thiergart T."/>
            <person name="Pickel B."/>
            <person name="Atanasova L."/>
            <person name="Karlsson M."/>
            <person name="Huettel B."/>
            <person name="Barry K.W."/>
            <person name="Haridas S."/>
            <person name="Chen C."/>
            <person name="Bauer D."/>
            <person name="Andreopoulos W."/>
            <person name="Pangilinan J."/>
            <person name="LaButti K."/>
            <person name="Riley R."/>
            <person name="Lipzen A."/>
            <person name="Clum A."/>
            <person name="Drula E."/>
            <person name="Henrissat B."/>
            <person name="Kohler A."/>
            <person name="Grigoriev I.V."/>
            <person name="Martin F.M."/>
            <person name="Hacquard S."/>
        </authorList>
    </citation>
    <scope>NUCLEOTIDE SEQUENCE [LARGE SCALE GENOMIC DNA]</scope>
    <source>
        <strain evidence="1 2">MPI-SDFR-AT-0079</strain>
    </source>
</reference>